<dbReference type="OrthoDB" id="9427418at2759"/>
<dbReference type="InterPro" id="IPR015631">
    <property type="entry name" value="CD2/SLAM_rcpt"/>
</dbReference>
<dbReference type="RefSeq" id="XP_036720475.1">
    <property type="nucleotide sequence ID" value="XM_036864580.1"/>
</dbReference>
<dbReference type="InterPro" id="IPR036179">
    <property type="entry name" value="Ig-like_dom_sf"/>
</dbReference>
<protein>
    <submittedName>
        <fullName evidence="8">Lymphocyte function-associated antigen 3</fullName>
    </submittedName>
</protein>
<evidence type="ECO:0000313" key="7">
    <source>
        <dbReference type="Proteomes" id="UP000694857"/>
    </source>
</evidence>
<dbReference type="PANTHER" id="PTHR12080">
    <property type="entry name" value="SIGNALING LYMPHOCYTIC ACTIVATION MOLECULE"/>
    <property type="match status" value="1"/>
</dbReference>
<feature type="transmembrane region" description="Helical" evidence="6">
    <location>
        <begin position="366"/>
        <end position="386"/>
    </location>
</feature>
<evidence type="ECO:0000256" key="5">
    <source>
        <dbReference type="SAM" id="MobiDB-lite"/>
    </source>
</evidence>
<evidence type="ECO:0000256" key="2">
    <source>
        <dbReference type="ARBA" id="ARBA00022729"/>
    </source>
</evidence>
<dbReference type="Gene3D" id="2.60.40.10">
    <property type="entry name" value="Immunoglobulins"/>
    <property type="match status" value="1"/>
</dbReference>
<keyword evidence="3 6" id="KW-0472">Membrane</keyword>
<evidence type="ECO:0000256" key="4">
    <source>
        <dbReference type="ARBA" id="ARBA00023180"/>
    </source>
</evidence>
<feature type="region of interest" description="Disordered" evidence="5">
    <location>
        <begin position="1"/>
        <end position="25"/>
    </location>
</feature>
<name>A0A8B8YLK5_BALMU</name>
<evidence type="ECO:0000256" key="3">
    <source>
        <dbReference type="ARBA" id="ARBA00023136"/>
    </source>
</evidence>
<dbReference type="CTD" id="965"/>
<keyword evidence="2" id="KW-0732">Signal</keyword>
<dbReference type="Proteomes" id="UP000694857">
    <property type="component" value="Chromosome 1"/>
</dbReference>
<keyword evidence="7" id="KW-1185">Reference proteome</keyword>
<feature type="compositionally biased region" description="Polar residues" evidence="5">
    <location>
        <begin position="16"/>
        <end position="25"/>
    </location>
</feature>
<evidence type="ECO:0000256" key="1">
    <source>
        <dbReference type="ARBA" id="ARBA00004370"/>
    </source>
</evidence>
<reference evidence="8" key="1">
    <citation type="submission" date="2025-08" db="UniProtKB">
        <authorList>
            <consortium name="RefSeq"/>
        </authorList>
    </citation>
    <scope>IDENTIFICATION</scope>
    <source>
        <tissue evidence="8">Epidermis and Blubber</tissue>
    </source>
</reference>
<evidence type="ECO:0000313" key="8">
    <source>
        <dbReference type="RefSeq" id="XP_036720475.1"/>
    </source>
</evidence>
<feature type="region of interest" description="Disordered" evidence="5">
    <location>
        <begin position="77"/>
        <end position="118"/>
    </location>
</feature>
<dbReference type="SUPFAM" id="SSF48726">
    <property type="entry name" value="Immunoglobulin"/>
    <property type="match status" value="1"/>
</dbReference>
<dbReference type="KEGG" id="bmus:118901341"/>
<gene>
    <name evidence="8" type="primary">CD58</name>
</gene>
<dbReference type="PANTHER" id="PTHR12080:SF55">
    <property type="entry name" value="LYMPHOCYTE FUNCTION-ASSOCIATED ANTIGEN 3"/>
    <property type="match status" value="1"/>
</dbReference>
<proteinExistence type="predicted"/>
<dbReference type="GO" id="GO:0016020">
    <property type="term" value="C:membrane"/>
    <property type="evidence" value="ECO:0007669"/>
    <property type="project" value="UniProtKB-SubCell"/>
</dbReference>
<dbReference type="AlphaFoldDB" id="A0A8B8YLK5"/>
<dbReference type="GO" id="GO:0009986">
    <property type="term" value="C:cell surface"/>
    <property type="evidence" value="ECO:0007669"/>
    <property type="project" value="TreeGrafter"/>
</dbReference>
<keyword evidence="6" id="KW-1133">Transmembrane helix</keyword>
<accession>A0A8B8YLK5</accession>
<keyword evidence="4" id="KW-0325">Glycoprotein</keyword>
<evidence type="ECO:0000256" key="6">
    <source>
        <dbReference type="SAM" id="Phobius"/>
    </source>
</evidence>
<organism evidence="7 8">
    <name type="scientific">Balaenoptera musculus</name>
    <name type="common">Blue whale</name>
    <dbReference type="NCBI Taxonomy" id="9771"/>
    <lineage>
        <taxon>Eukaryota</taxon>
        <taxon>Metazoa</taxon>
        <taxon>Chordata</taxon>
        <taxon>Craniata</taxon>
        <taxon>Vertebrata</taxon>
        <taxon>Euteleostomi</taxon>
        <taxon>Mammalia</taxon>
        <taxon>Eutheria</taxon>
        <taxon>Laurasiatheria</taxon>
        <taxon>Artiodactyla</taxon>
        <taxon>Whippomorpha</taxon>
        <taxon>Cetacea</taxon>
        <taxon>Mysticeti</taxon>
        <taxon>Balaenopteridae</taxon>
        <taxon>Balaenoptera</taxon>
    </lineage>
</organism>
<comment type="subcellular location">
    <subcellularLocation>
        <location evidence="1">Membrane</location>
    </subcellularLocation>
</comment>
<keyword evidence="6" id="KW-0812">Transmembrane</keyword>
<dbReference type="GeneID" id="118901341"/>
<dbReference type="InterPro" id="IPR013783">
    <property type="entry name" value="Ig-like_fold"/>
</dbReference>
<dbReference type="CDD" id="cd05775">
    <property type="entry name" value="IgV_CD2_like_N"/>
    <property type="match status" value="1"/>
</dbReference>
<dbReference type="GO" id="GO:0005102">
    <property type="term" value="F:signaling receptor binding"/>
    <property type="evidence" value="ECO:0007669"/>
    <property type="project" value="TreeGrafter"/>
</dbReference>
<sequence>MRRSRNKALQNLPLPAQSSAVTSSRVGRSFRGATVRYPRLWGRLHHVPNAKEKCGRCGRNEDKPGCGNASYFWGRAPPSRAGGGRRAGRTRGPGRVLGRGEESRAKTSSGAWRDARGGAHRGAGSLSLWQAEATPGWVPVAEAGPSAMAAGSDPGWAVGVLGVVCLLLRLDFISCDSQVIYGAVNKNVTLYASSFKPFKEIVWKRGKDKVVEWDDQSEVRAFLSFKDRVHLDTVSGNLTISKLTQSDEDEYGIESPSVRNNSKFTLKVIESLPSPTLSCALTDGNITLQCMIVEAYDTHVELIQYSWDCPSTIQCQSGSKPSEAYVTKEGDLSQEIQCIISNPLFRRTTSILLSTCVPSDNTRHRFVLLAILPALICGLLFIKCFLGRP</sequence>